<dbReference type="EMBL" id="BT143006">
    <property type="protein sequence ID" value="AFK42800.1"/>
    <property type="molecule type" value="mRNA"/>
</dbReference>
<accession>I3SRA8</accession>
<dbReference type="AlphaFoldDB" id="I3SRA8"/>
<organism evidence="1">
    <name type="scientific">Lotus japonicus</name>
    <name type="common">Lotus corniculatus var. japonicus</name>
    <dbReference type="NCBI Taxonomy" id="34305"/>
    <lineage>
        <taxon>Eukaryota</taxon>
        <taxon>Viridiplantae</taxon>
        <taxon>Streptophyta</taxon>
        <taxon>Embryophyta</taxon>
        <taxon>Tracheophyta</taxon>
        <taxon>Spermatophyta</taxon>
        <taxon>Magnoliopsida</taxon>
        <taxon>eudicotyledons</taxon>
        <taxon>Gunneridae</taxon>
        <taxon>Pentapetalae</taxon>
        <taxon>rosids</taxon>
        <taxon>fabids</taxon>
        <taxon>Fabales</taxon>
        <taxon>Fabaceae</taxon>
        <taxon>Papilionoideae</taxon>
        <taxon>50 kb inversion clade</taxon>
        <taxon>NPAAA clade</taxon>
        <taxon>Hologalegina</taxon>
        <taxon>robinioid clade</taxon>
        <taxon>Loteae</taxon>
        <taxon>Lotus</taxon>
    </lineage>
</organism>
<protein>
    <submittedName>
        <fullName evidence="1">Uncharacterized protein</fullName>
    </submittedName>
</protein>
<reference evidence="1" key="1">
    <citation type="submission" date="2012-05" db="EMBL/GenBank/DDBJ databases">
        <authorList>
            <person name="Krishnakumar V."/>
            <person name="Cheung F."/>
            <person name="Xiao Y."/>
            <person name="Chan A."/>
            <person name="Moskal W.A."/>
            <person name="Town C.D."/>
        </authorList>
    </citation>
    <scope>NUCLEOTIDE SEQUENCE</scope>
</reference>
<proteinExistence type="evidence at transcript level"/>
<evidence type="ECO:0000313" key="1">
    <source>
        <dbReference type="EMBL" id="AFK42800.1"/>
    </source>
</evidence>
<name>I3SRA8_LOTJA</name>
<sequence length="69" mass="8226">MVSSEQPFLLFWFEGMRLNKSISMLSGELLQFTFKRIEVLFLSLLFEDKLIFTHENDTKKGKKVKIQLR</sequence>